<dbReference type="AlphaFoldDB" id="A0A916XI41"/>
<sequence>MKQTYEEYKALFEKHIPCRVNHIHHNHREDVDAKEVEARVKGADAVFFAGGDQLKLTSIYGGTGFLFLLKHRYIYERLVVGGTSAGAMVLSTPMIFAGTGADEMIAGNGN</sequence>
<evidence type="ECO:0000256" key="2">
    <source>
        <dbReference type="ARBA" id="ARBA00022670"/>
    </source>
</evidence>
<dbReference type="Proteomes" id="UP000651668">
    <property type="component" value="Unassembled WGS sequence"/>
</dbReference>
<evidence type="ECO:0000256" key="1">
    <source>
        <dbReference type="ARBA" id="ARBA00006534"/>
    </source>
</evidence>
<proteinExistence type="inferred from homology"/>
<reference evidence="5" key="2">
    <citation type="submission" date="2020-09" db="EMBL/GenBank/DDBJ databases">
        <authorList>
            <person name="Sun Q."/>
            <person name="Zhou Y."/>
        </authorList>
    </citation>
    <scope>NUCLEOTIDE SEQUENCE</scope>
    <source>
        <strain evidence="5">CGMCC 1.15343</strain>
    </source>
</reference>
<organism evidence="5 6">
    <name type="scientific">Pedobacter quisquiliarum</name>
    <dbReference type="NCBI Taxonomy" id="1834438"/>
    <lineage>
        <taxon>Bacteria</taxon>
        <taxon>Pseudomonadati</taxon>
        <taxon>Bacteroidota</taxon>
        <taxon>Sphingobacteriia</taxon>
        <taxon>Sphingobacteriales</taxon>
        <taxon>Sphingobacteriaceae</taxon>
        <taxon>Pedobacter</taxon>
    </lineage>
</organism>
<protein>
    <recommendedName>
        <fullName evidence="7">Cyanophycinase</fullName>
    </recommendedName>
</protein>
<comment type="similarity">
    <text evidence="1">Belongs to the peptidase S51 family.</text>
</comment>
<dbReference type="SUPFAM" id="SSF52317">
    <property type="entry name" value="Class I glutamine amidotransferase-like"/>
    <property type="match status" value="1"/>
</dbReference>
<evidence type="ECO:0000256" key="3">
    <source>
        <dbReference type="ARBA" id="ARBA00022801"/>
    </source>
</evidence>
<dbReference type="EMBL" id="BMIL01000010">
    <property type="protein sequence ID" value="GGC73352.1"/>
    <property type="molecule type" value="Genomic_DNA"/>
</dbReference>
<evidence type="ECO:0008006" key="7">
    <source>
        <dbReference type="Google" id="ProtNLM"/>
    </source>
</evidence>
<comment type="caution">
    <text evidence="5">The sequence shown here is derived from an EMBL/GenBank/DDBJ whole genome shotgun (WGS) entry which is preliminary data.</text>
</comment>
<dbReference type="InterPro" id="IPR005320">
    <property type="entry name" value="Peptidase_S51"/>
</dbReference>
<dbReference type="GO" id="GO:0006508">
    <property type="term" value="P:proteolysis"/>
    <property type="evidence" value="ECO:0007669"/>
    <property type="project" value="UniProtKB-KW"/>
</dbReference>
<evidence type="ECO:0000313" key="6">
    <source>
        <dbReference type="Proteomes" id="UP000651668"/>
    </source>
</evidence>
<reference evidence="5" key="1">
    <citation type="journal article" date="2014" name="Int. J. Syst. Evol. Microbiol.">
        <title>Complete genome sequence of Corynebacterium casei LMG S-19264T (=DSM 44701T), isolated from a smear-ripened cheese.</title>
        <authorList>
            <consortium name="US DOE Joint Genome Institute (JGI-PGF)"/>
            <person name="Walter F."/>
            <person name="Albersmeier A."/>
            <person name="Kalinowski J."/>
            <person name="Ruckert C."/>
        </authorList>
    </citation>
    <scope>NUCLEOTIDE SEQUENCE</scope>
    <source>
        <strain evidence="5">CGMCC 1.15343</strain>
    </source>
</reference>
<gene>
    <name evidence="5" type="ORF">GCM10011387_28660</name>
</gene>
<keyword evidence="2" id="KW-0645">Protease</keyword>
<dbReference type="RefSeq" id="WP_188627615.1">
    <property type="nucleotide sequence ID" value="NZ_BMIL01000010.1"/>
</dbReference>
<evidence type="ECO:0000256" key="4">
    <source>
        <dbReference type="ARBA" id="ARBA00022825"/>
    </source>
</evidence>
<name>A0A916XI41_9SPHI</name>
<accession>A0A916XI41</accession>
<dbReference type="PANTHER" id="PTHR36175">
    <property type="entry name" value="CYANOPHYCINASE"/>
    <property type="match status" value="1"/>
</dbReference>
<dbReference type="Pfam" id="PF03575">
    <property type="entry name" value="Peptidase_S51"/>
    <property type="match status" value="1"/>
</dbReference>
<dbReference type="InterPro" id="IPR029062">
    <property type="entry name" value="Class_I_gatase-like"/>
</dbReference>
<keyword evidence="4" id="KW-0720">Serine protease</keyword>
<dbReference type="Gene3D" id="3.40.50.880">
    <property type="match status" value="1"/>
</dbReference>
<keyword evidence="3" id="KW-0378">Hydrolase</keyword>
<evidence type="ECO:0000313" key="5">
    <source>
        <dbReference type="EMBL" id="GGC73352.1"/>
    </source>
</evidence>
<dbReference type="PANTHER" id="PTHR36175:SF1">
    <property type="entry name" value="CYANOPHYCINASE"/>
    <property type="match status" value="1"/>
</dbReference>
<keyword evidence="6" id="KW-1185">Reference proteome</keyword>
<dbReference type="GO" id="GO:0008236">
    <property type="term" value="F:serine-type peptidase activity"/>
    <property type="evidence" value="ECO:0007669"/>
    <property type="project" value="UniProtKB-KW"/>
</dbReference>